<evidence type="ECO:0000313" key="1">
    <source>
        <dbReference type="EMBL" id="KAH7978576.1"/>
    </source>
</evidence>
<dbReference type="Proteomes" id="UP000821865">
    <property type="component" value="Chromosome 1"/>
</dbReference>
<keyword evidence="2" id="KW-1185">Reference proteome</keyword>
<name>A0ACB8DW48_DERSI</name>
<gene>
    <name evidence="1" type="ORF">HPB49_005941</name>
</gene>
<proteinExistence type="predicted"/>
<dbReference type="EMBL" id="CM023470">
    <property type="protein sequence ID" value="KAH7978576.1"/>
    <property type="molecule type" value="Genomic_DNA"/>
</dbReference>
<protein>
    <submittedName>
        <fullName evidence="1">Uncharacterized protein</fullName>
    </submittedName>
</protein>
<organism evidence="1 2">
    <name type="scientific">Dermacentor silvarum</name>
    <name type="common">Tick</name>
    <dbReference type="NCBI Taxonomy" id="543639"/>
    <lineage>
        <taxon>Eukaryota</taxon>
        <taxon>Metazoa</taxon>
        <taxon>Ecdysozoa</taxon>
        <taxon>Arthropoda</taxon>
        <taxon>Chelicerata</taxon>
        <taxon>Arachnida</taxon>
        <taxon>Acari</taxon>
        <taxon>Parasitiformes</taxon>
        <taxon>Ixodida</taxon>
        <taxon>Ixodoidea</taxon>
        <taxon>Ixodidae</taxon>
        <taxon>Rhipicephalinae</taxon>
        <taxon>Dermacentor</taxon>
    </lineage>
</organism>
<comment type="caution">
    <text evidence="1">The sequence shown here is derived from an EMBL/GenBank/DDBJ whole genome shotgun (WGS) entry which is preliminary data.</text>
</comment>
<evidence type="ECO:0000313" key="2">
    <source>
        <dbReference type="Proteomes" id="UP000821865"/>
    </source>
</evidence>
<sequence>MHDNCISDSKELRKRKLCRASTWYTVTYEPNVENTFFSFPWCIADVLVEILRSSDVQARVWCPNILHWKIDQLVTNNSDFTEDDDLDAGCDSFRTAFRIVEKWLKDETLLDQHEPGTSTKPGLCSNRLLNFYTEFLGNKNLSPVGRIVMRRRHAMMLSVVGVLNLTESTAQEAMEEECADREEPTEKAVSQAWQIVDSLLEPLLLDDSEDETNEPRTCVGPACK</sequence>
<reference evidence="1" key="1">
    <citation type="submission" date="2020-05" db="EMBL/GenBank/DDBJ databases">
        <title>Large-scale comparative analyses of tick genomes elucidate their genetic diversity and vector capacities.</title>
        <authorList>
            <person name="Jia N."/>
            <person name="Wang J."/>
            <person name="Shi W."/>
            <person name="Du L."/>
            <person name="Sun Y."/>
            <person name="Zhan W."/>
            <person name="Jiang J."/>
            <person name="Wang Q."/>
            <person name="Zhang B."/>
            <person name="Ji P."/>
            <person name="Sakyi L.B."/>
            <person name="Cui X."/>
            <person name="Yuan T."/>
            <person name="Jiang B."/>
            <person name="Yang W."/>
            <person name="Lam T.T.-Y."/>
            <person name="Chang Q."/>
            <person name="Ding S."/>
            <person name="Wang X."/>
            <person name="Zhu J."/>
            <person name="Ruan X."/>
            <person name="Zhao L."/>
            <person name="Wei J."/>
            <person name="Que T."/>
            <person name="Du C."/>
            <person name="Cheng J."/>
            <person name="Dai P."/>
            <person name="Han X."/>
            <person name="Huang E."/>
            <person name="Gao Y."/>
            <person name="Liu J."/>
            <person name="Shao H."/>
            <person name="Ye R."/>
            <person name="Li L."/>
            <person name="Wei W."/>
            <person name="Wang X."/>
            <person name="Wang C."/>
            <person name="Yang T."/>
            <person name="Huo Q."/>
            <person name="Li W."/>
            <person name="Guo W."/>
            <person name="Chen H."/>
            <person name="Zhou L."/>
            <person name="Ni X."/>
            <person name="Tian J."/>
            <person name="Zhou Y."/>
            <person name="Sheng Y."/>
            <person name="Liu T."/>
            <person name="Pan Y."/>
            <person name="Xia L."/>
            <person name="Li J."/>
            <person name="Zhao F."/>
            <person name="Cao W."/>
        </authorList>
    </citation>
    <scope>NUCLEOTIDE SEQUENCE</scope>
    <source>
        <strain evidence="1">Dsil-2018</strain>
    </source>
</reference>
<accession>A0ACB8DW48</accession>